<organism evidence="7 8">
    <name type="scientific">Ananas comosus</name>
    <name type="common">Pineapple</name>
    <name type="synonym">Ananas ananas</name>
    <dbReference type="NCBI Taxonomy" id="4615"/>
    <lineage>
        <taxon>Eukaryota</taxon>
        <taxon>Viridiplantae</taxon>
        <taxon>Streptophyta</taxon>
        <taxon>Embryophyta</taxon>
        <taxon>Tracheophyta</taxon>
        <taxon>Spermatophyta</taxon>
        <taxon>Magnoliopsida</taxon>
        <taxon>Liliopsida</taxon>
        <taxon>Poales</taxon>
        <taxon>Bromeliaceae</taxon>
        <taxon>Bromelioideae</taxon>
        <taxon>Ananas</taxon>
    </lineage>
</organism>
<dbReference type="Pfam" id="PF04564">
    <property type="entry name" value="U-box"/>
    <property type="match status" value="1"/>
</dbReference>
<dbReference type="InterPro" id="IPR003613">
    <property type="entry name" value="Ubox_domain"/>
</dbReference>
<dbReference type="InterPro" id="IPR056512">
    <property type="entry name" value="LIN_N"/>
</dbReference>
<evidence type="ECO:0000256" key="3">
    <source>
        <dbReference type="ARBA" id="ARBA00012483"/>
    </source>
</evidence>
<dbReference type="RefSeq" id="XP_020083754.1">
    <property type="nucleotide sequence ID" value="XM_020228165.1"/>
</dbReference>
<dbReference type="AlphaFoldDB" id="A0A6P5EK28"/>
<dbReference type="EC" id="2.3.2.27" evidence="3"/>
<dbReference type="Proteomes" id="UP000515123">
    <property type="component" value="Linkage group 3"/>
</dbReference>
<gene>
    <name evidence="8" type="primary">LOC109707089</name>
</gene>
<feature type="region of interest" description="Disordered" evidence="5">
    <location>
        <begin position="558"/>
        <end position="597"/>
    </location>
</feature>
<dbReference type="InterPro" id="IPR013083">
    <property type="entry name" value="Znf_RING/FYVE/PHD"/>
</dbReference>
<dbReference type="SMART" id="SM00504">
    <property type="entry name" value="Ubox"/>
    <property type="match status" value="1"/>
</dbReference>
<dbReference type="Pfam" id="PF23628">
    <property type="entry name" value="ARM_LIN_C"/>
    <property type="match status" value="1"/>
</dbReference>
<feature type="region of interest" description="Disordered" evidence="5">
    <location>
        <begin position="471"/>
        <end position="497"/>
    </location>
</feature>
<dbReference type="InterPro" id="IPR016024">
    <property type="entry name" value="ARM-type_fold"/>
</dbReference>
<evidence type="ECO:0000256" key="4">
    <source>
        <dbReference type="ARBA" id="ARBA00022679"/>
    </source>
</evidence>
<feature type="region of interest" description="Disordered" evidence="5">
    <location>
        <begin position="107"/>
        <end position="127"/>
    </location>
</feature>
<dbReference type="GO" id="GO:0016567">
    <property type="term" value="P:protein ubiquitination"/>
    <property type="evidence" value="ECO:0007669"/>
    <property type="project" value="UniProtKB-UniPathway"/>
</dbReference>
<feature type="compositionally biased region" description="Acidic residues" evidence="5">
    <location>
        <begin position="573"/>
        <end position="583"/>
    </location>
</feature>
<dbReference type="GO" id="GO:0061630">
    <property type="term" value="F:ubiquitin protein ligase activity"/>
    <property type="evidence" value="ECO:0007669"/>
    <property type="project" value="UniProtKB-EC"/>
</dbReference>
<evidence type="ECO:0000313" key="8">
    <source>
        <dbReference type="RefSeq" id="XP_020083754.1"/>
    </source>
</evidence>
<reference evidence="7" key="1">
    <citation type="journal article" date="2015" name="Nat. Genet.">
        <title>The pineapple genome and the evolution of CAM photosynthesis.</title>
        <authorList>
            <person name="Ming R."/>
            <person name="VanBuren R."/>
            <person name="Wai C.M."/>
            <person name="Tang H."/>
            <person name="Schatz M.C."/>
            <person name="Bowers J.E."/>
            <person name="Lyons E."/>
            <person name="Wang M.L."/>
            <person name="Chen J."/>
            <person name="Biggers E."/>
            <person name="Zhang J."/>
            <person name="Huang L."/>
            <person name="Zhang L."/>
            <person name="Miao W."/>
            <person name="Zhang J."/>
            <person name="Ye Z."/>
            <person name="Miao C."/>
            <person name="Lin Z."/>
            <person name="Wang H."/>
            <person name="Zhou H."/>
            <person name="Yim W.C."/>
            <person name="Priest H.D."/>
            <person name="Zheng C."/>
            <person name="Woodhouse M."/>
            <person name="Edger P.P."/>
            <person name="Guyot R."/>
            <person name="Guo H.B."/>
            <person name="Guo H."/>
            <person name="Zheng G."/>
            <person name="Singh R."/>
            <person name="Sharma A."/>
            <person name="Min X."/>
            <person name="Zheng Y."/>
            <person name="Lee H."/>
            <person name="Gurtowski J."/>
            <person name="Sedlazeck F.J."/>
            <person name="Harkess A."/>
            <person name="McKain M.R."/>
            <person name="Liao Z."/>
            <person name="Fang J."/>
            <person name="Liu J."/>
            <person name="Zhang X."/>
            <person name="Zhang Q."/>
            <person name="Hu W."/>
            <person name="Qin Y."/>
            <person name="Wang K."/>
            <person name="Chen L.Y."/>
            <person name="Shirley N."/>
            <person name="Lin Y.R."/>
            <person name="Liu L.Y."/>
            <person name="Hernandez A.G."/>
            <person name="Wright C.L."/>
            <person name="Bulone V."/>
            <person name="Tuskan G.A."/>
            <person name="Heath K."/>
            <person name="Zee F."/>
            <person name="Moore P.H."/>
            <person name="Sunkar R."/>
            <person name="Leebens-Mack J.H."/>
            <person name="Mockler T."/>
            <person name="Bennetzen J.L."/>
            <person name="Freeling M."/>
            <person name="Sankoff D."/>
            <person name="Paterson A.H."/>
            <person name="Zhu X."/>
            <person name="Yang X."/>
            <person name="Smith J.A."/>
            <person name="Cushman J.C."/>
            <person name="Paull R.E."/>
            <person name="Yu Q."/>
        </authorList>
    </citation>
    <scope>NUCLEOTIDE SEQUENCE [LARGE SCALE GENOMIC DNA]</scope>
    <source>
        <strain evidence="7">cv. F153</strain>
    </source>
</reference>
<dbReference type="UniPathway" id="UPA00143"/>
<dbReference type="CDD" id="cd16664">
    <property type="entry name" value="RING-Ubox_PUB"/>
    <property type="match status" value="1"/>
</dbReference>
<feature type="domain" description="U-box" evidence="6">
    <location>
        <begin position="695"/>
        <end position="770"/>
    </location>
</feature>
<evidence type="ECO:0000256" key="5">
    <source>
        <dbReference type="SAM" id="MobiDB-lite"/>
    </source>
</evidence>
<dbReference type="SUPFAM" id="SSF48371">
    <property type="entry name" value="ARM repeat"/>
    <property type="match status" value="1"/>
</dbReference>
<comment type="pathway">
    <text evidence="2">Protein modification; protein ubiquitination.</text>
</comment>
<dbReference type="OrthoDB" id="10064100at2759"/>
<dbReference type="PROSITE" id="PS51698">
    <property type="entry name" value="U_BOX"/>
    <property type="match status" value="1"/>
</dbReference>
<dbReference type="Gene3D" id="3.30.40.10">
    <property type="entry name" value="Zinc/RING finger domain, C3HC4 (zinc finger)"/>
    <property type="match status" value="1"/>
</dbReference>
<keyword evidence="4" id="KW-0808">Transferase</keyword>
<evidence type="ECO:0000256" key="1">
    <source>
        <dbReference type="ARBA" id="ARBA00000900"/>
    </source>
</evidence>
<evidence type="ECO:0000256" key="2">
    <source>
        <dbReference type="ARBA" id="ARBA00004906"/>
    </source>
</evidence>
<keyword evidence="7" id="KW-1185">Reference proteome</keyword>
<feature type="compositionally biased region" description="Acidic residues" evidence="5">
    <location>
        <begin position="488"/>
        <end position="497"/>
    </location>
</feature>
<dbReference type="PANTHER" id="PTHR35549">
    <property type="entry name" value="OS04G0584500 PROTEIN"/>
    <property type="match status" value="1"/>
</dbReference>
<sequence length="1165" mass="130477">MASLEELLAKEGFKKGKAKQGLRGSAAPRAVSMPLYPDRGQNLLDRNTESRFQKNRARSGAFDRGTRSGWSENGGGRGGRQKYGPVRGESSVDSYDEEFLEIEGFETGGSNQSREVKSFNGRSRNSRLNSVDEAEKYKADTIVKPKVRMGRNPKQEGPGNLRCKEADLHDTICDEKLQKRNITNIQMQPSFNYDVRSRKDDEPTLDEAAIWAVVSILTSYIKLYFKDGNFRASIRHSCAACLGLGATKQKQQKDHNGAVADLKEAIQTVERVVKDNLDSVEVTKAFKKLTVISGLSSTDRKDGFAFGSLDSYLAACAHLYLSVIYKLQKKDKLSAKHLLQVFCSSPYQARTNLLPALWDRLFLPNLSHLKSWYEEEVKSIAQSPMGEKKTKLLVKMYNDVLDKGTHAFATYYKEWLIEETEAPALPSIHVPFTSYHGISQESNVPTDSDEGCSPGSSVTTQLTISNSLYLSSSSQSKNSDAADRIESKDEEEEIDEEQLTIHSDNLNQYYEETRISSQKFGIQNRIIGQIQEHHNPFLKDSSIATQLMISDSLYLSSSSQSKNLDPADATESRDEEEEIDEEQLITHSNNRNQDYEETKISSRKFGIQNHIVGQTQEDHKPFVKELNSSINAEESELYLKKLAQAVFKPQLSTVSELTKTRTFAEIADTEVLAVSLSAESFTNDKDADEGSFFSATPQDFVCPLTGQVFEDPVTLETGQTFEQAAIKEWFNRGNTTCPVSGQELECLLVPETNLVLKHLIASWKSEHFKNLLGIAVQIAGCVITQDRESKNELVLSIIEQLLGGLSLEEQLENARHLMALGGLDFLLRRFELANVDEKTRIVGLLLCCIKADGCCRNYLAVKLNSVCILELLHSKQVNARTNIVLLLTELLYLKRRATLTLFLSGLHTEAIVNTMHVLLVYLHSSPPEERAQAAVLLLHFDLMVDSRKYSIYREEAINSITLSLNGCLSDKNVIPNSRKALLMLGGHFSSSGDILTEAWMLQQAGFIDGPSAEYIDNDEEIDESVLNEETSEKEKWLNNVTMALLGNARRSFLEALSKCLDSGNVELVRACLTTVAWLSHSLVSLSTSEIQLFAFSILIPRLKECLGNSMEVENRVLACISLLNFSNIPECRVLLKSLAKEMRHHLKELRELTWTAKRLYTTIFG</sequence>
<name>A0A6P5EK28_ANACO</name>
<proteinExistence type="predicted"/>
<comment type="catalytic activity">
    <reaction evidence="1">
        <text>S-ubiquitinyl-[E2 ubiquitin-conjugating enzyme]-L-cysteine + [acceptor protein]-L-lysine = [E2 ubiquitin-conjugating enzyme]-L-cysteine + N(6)-ubiquitinyl-[acceptor protein]-L-lysine.</text>
        <dbReference type="EC" id="2.3.2.27"/>
    </reaction>
</comment>
<evidence type="ECO:0000259" key="6">
    <source>
        <dbReference type="PROSITE" id="PS51698"/>
    </source>
</evidence>
<reference evidence="8" key="2">
    <citation type="submission" date="2025-08" db="UniProtKB">
        <authorList>
            <consortium name="RefSeq"/>
        </authorList>
    </citation>
    <scope>IDENTIFICATION</scope>
    <source>
        <tissue evidence="8">Leaf</tissue>
    </source>
</reference>
<dbReference type="InterPro" id="IPR045210">
    <property type="entry name" value="RING-Ubox_PUB"/>
</dbReference>
<feature type="region of interest" description="Disordered" evidence="5">
    <location>
        <begin position="15"/>
        <end position="92"/>
    </location>
</feature>
<accession>A0A6P5EK28</accession>
<evidence type="ECO:0000313" key="7">
    <source>
        <dbReference type="Proteomes" id="UP000515123"/>
    </source>
</evidence>
<protein>
    <recommendedName>
        <fullName evidence="3">RING-type E3 ubiquitin transferase</fullName>
        <ecNumber evidence="3">2.3.2.27</ecNumber>
    </recommendedName>
</protein>
<dbReference type="InterPro" id="IPR055566">
    <property type="entry name" value="ARM_LIN"/>
</dbReference>
<dbReference type="GeneID" id="109707089"/>
<dbReference type="SUPFAM" id="SSF57850">
    <property type="entry name" value="RING/U-box"/>
    <property type="match status" value="1"/>
</dbReference>
<dbReference type="Pfam" id="PF23568">
    <property type="entry name" value="ARM_LIN"/>
    <property type="match status" value="1"/>
</dbReference>
<dbReference type="PANTHER" id="PTHR35549:SF1">
    <property type="entry name" value="OS04G0584500 PROTEIN"/>
    <property type="match status" value="1"/>
</dbReference>